<dbReference type="AlphaFoldDB" id="A0A9D4A2H5"/>
<protein>
    <submittedName>
        <fullName evidence="1">Uncharacterized protein</fullName>
    </submittedName>
</protein>
<name>A0A9D4A2H5_9ROSI</name>
<dbReference type="Proteomes" id="UP000828251">
    <property type="component" value="Unassembled WGS sequence"/>
</dbReference>
<accession>A0A9D4A2H5</accession>
<proteinExistence type="predicted"/>
<organism evidence="1 2">
    <name type="scientific">Gossypium stocksii</name>
    <dbReference type="NCBI Taxonomy" id="47602"/>
    <lineage>
        <taxon>Eukaryota</taxon>
        <taxon>Viridiplantae</taxon>
        <taxon>Streptophyta</taxon>
        <taxon>Embryophyta</taxon>
        <taxon>Tracheophyta</taxon>
        <taxon>Spermatophyta</taxon>
        <taxon>Magnoliopsida</taxon>
        <taxon>eudicotyledons</taxon>
        <taxon>Gunneridae</taxon>
        <taxon>Pentapetalae</taxon>
        <taxon>rosids</taxon>
        <taxon>malvids</taxon>
        <taxon>Malvales</taxon>
        <taxon>Malvaceae</taxon>
        <taxon>Malvoideae</taxon>
        <taxon>Gossypium</taxon>
    </lineage>
</organism>
<evidence type="ECO:0000313" key="1">
    <source>
        <dbReference type="EMBL" id="KAH1082180.1"/>
    </source>
</evidence>
<dbReference type="EMBL" id="JAIQCV010000007">
    <property type="protein sequence ID" value="KAH1082180.1"/>
    <property type="molecule type" value="Genomic_DNA"/>
</dbReference>
<evidence type="ECO:0000313" key="2">
    <source>
        <dbReference type="Proteomes" id="UP000828251"/>
    </source>
</evidence>
<gene>
    <name evidence="1" type="ORF">J1N35_021941</name>
</gene>
<reference evidence="1 2" key="1">
    <citation type="journal article" date="2021" name="Plant Biotechnol. J.">
        <title>Multi-omics assisted identification of the key and species-specific regulatory components of drought-tolerant mechanisms in Gossypium stocksii.</title>
        <authorList>
            <person name="Yu D."/>
            <person name="Ke L."/>
            <person name="Zhang D."/>
            <person name="Wu Y."/>
            <person name="Sun Y."/>
            <person name="Mei J."/>
            <person name="Sun J."/>
            <person name="Sun Y."/>
        </authorList>
    </citation>
    <scope>NUCLEOTIDE SEQUENCE [LARGE SCALE GENOMIC DNA]</scope>
    <source>
        <strain evidence="2">cv. E1</strain>
        <tissue evidence="1">Leaf</tissue>
    </source>
</reference>
<keyword evidence="2" id="KW-1185">Reference proteome</keyword>
<comment type="caution">
    <text evidence="1">The sequence shown here is derived from an EMBL/GenBank/DDBJ whole genome shotgun (WGS) entry which is preliminary data.</text>
</comment>
<sequence>MQEYVPGTVTNLQTLPYKGPDGEIQLGKRGLSSRQADGAGGRDMVVQQIHRHVVKEDNVYLISDRSKGLLAAIRRSGIFEHGWVAWRTDNRLKVMMRGFDMVTFYRLATLMPRMGLRKAKQIEAGYVYIKGV</sequence>